<proteinExistence type="predicted"/>
<dbReference type="Proteomes" id="UP000029227">
    <property type="component" value="Unassembled WGS sequence"/>
</dbReference>
<evidence type="ECO:0000259" key="2">
    <source>
        <dbReference type="Pfam" id="PF02903"/>
    </source>
</evidence>
<feature type="domain" description="Glycoside hydrolase family 13 N-terminal Ig-like" evidence="2">
    <location>
        <begin position="24"/>
        <end position="110"/>
    </location>
</feature>
<feature type="region of interest" description="Disordered" evidence="1">
    <location>
        <begin position="108"/>
        <end position="129"/>
    </location>
</feature>
<dbReference type="Pfam" id="PF02903">
    <property type="entry name" value="Alpha-amylase_N"/>
    <property type="match status" value="1"/>
</dbReference>
<evidence type="ECO:0000313" key="4">
    <source>
        <dbReference type="Proteomes" id="UP000029227"/>
    </source>
</evidence>
<reference evidence="3 4" key="1">
    <citation type="journal article" date="2014" name="Genome Announc.">
        <title>Draft Genome Sequences of Two Vibrionaceae Species, Vibrio ponticus C121 and Photobacterium aphoticum C119, Isolated as Coral Reef Microbiota.</title>
        <authorList>
            <person name="Al-saari N."/>
            <person name="Meirelles P.M."/>
            <person name="Mino S."/>
            <person name="Suda W."/>
            <person name="Oshima K."/>
            <person name="Hattori M."/>
            <person name="Ohkuma M."/>
            <person name="Thompson F.L."/>
            <person name="Gomez-Gil B."/>
            <person name="Sawabe T."/>
            <person name="Sawabe T."/>
        </authorList>
    </citation>
    <scope>NUCLEOTIDE SEQUENCE [LARGE SCALE GENOMIC DNA]</scope>
    <source>
        <strain evidence="3 4">JCM 19237</strain>
    </source>
</reference>
<keyword evidence="3" id="KW-0378">Hydrolase</keyword>
<dbReference type="eggNOG" id="COG0366">
    <property type="taxonomic scope" value="Bacteria"/>
</dbReference>
<comment type="caution">
    <text evidence="3">The sequence shown here is derived from an EMBL/GenBank/DDBJ whole genome shotgun (WGS) entry which is preliminary data.</text>
</comment>
<dbReference type="InterPro" id="IPR013783">
    <property type="entry name" value="Ig-like_fold"/>
</dbReference>
<accession>A0A090RHU4</accession>
<dbReference type="CDD" id="cd02857">
    <property type="entry name" value="E_set_CDase_PDE_N"/>
    <property type="match status" value="1"/>
</dbReference>
<gene>
    <name evidence="3" type="ORF">JCM19237_4513</name>
</gene>
<dbReference type="GO" id="GO:0005975">
    <property type="term" value="P:carbohydrate metabolic process"/>
    <property type="evidence" value="ECO:0007669"/>
    <property type="project" value="InterPro"/>
</dbReference>
<dbReference type="InterPro" id="IPR004185">
    <property type="entry name" value="Glyco_hydro_13_lg-like_dom"/>
</dbReference>
<evidence type="ECO:0000256" key="1">
    <source>
        <dbReference type="SAM" id="MobiDB-lite"/>
    </source>
</evidence>
<dbReference type="GO" id="GO:0004558">
    <property type="term" value="F:alpha-1,4-glucosidase activity"/>
    <property type="evidence" value="ECO:0007669"/>
    <property type="project" value="UniProtKB-EC"/>
</dbReference>
<name>A0A090RHU4_9GAMM</name>
<organism evidence="3 4">
    <name type="scientific">Photobacterium aphoticum</name>
    <dbReference type="NCBI Taxonomy" id="754436"/>
    <lineage>
        <taxon>Bacteria</taxon>
        <taxon>Pseudomonadati</taxon>
        <taxon>Pseudomonadota</taxon>
        <taxon>Gammaproteobacteria</taxon>
        <taxon>Vibrionales</taxon>
        <taxon>Vibrionaceae</taxon>
        <taxon>Photobacterium</taxon>
    </lineage>
</organism>
<evidence type="ECO:0000313" key="3">
    <source>
        <dbReference type="EMBL" id="GAL07097.1"/>
    </source>
</evidence>
<dbReference type="EC" id="3.2.1.20" evidence="3"/>
<sequence length="147" mass="16898">MTNKPFFYHGQDPNWVTVRDNNNSEQQLHLTLVSEADTLISTIFVRCDPDNEEELIEMTRGETHNRLQYWHAAIPVNEDQPITHYCFKIMQNSRQWWLHGNGVSHAFPGEKHTSNTTASTSHRHGCNLKSSTKFSRTASTMAIRLSA</sequence>
<keyword evidence="3" id="KW-0326">Glycosidase</keyword>
<dbReference type="InterPro" id="IPR014756">
    <property type="entry name" value="Ig_E-set"/>
</dbReference>
<dbReference type="Gene3D" id="2.60.40.10">
    <property type="entry name" value="Immunoglobulins"/>
    <property type="match status" value="1"/>
</dbReference>
<dbReference type="EMBL" id="BBMN01000015">
    <property type="protein sequence ID" value="GAL07097.1"/>
    <property type="molecule type" value="Genomic_DNA"/>
</dbReference>
<protein>
    <submittedName>
        <fullName evidence="3">Maltodextrin glucosidase</fullName>
        <ecNumber evidence="3">3.2.1.20</ecNumber>
    </submittedName>
</protein>
<dbReference type="SUPFAM" id="SSF81296">
    <property type="entry name" value="E set domains"/>
    <property type="match status" value="1"/>
</dbReference>
<dbReference type="AlphaFoldDB" id="A0A090RHU4"/>
<dbReference type="STRING" id="754436.JCM19237_4513"/>